<comment type="caution">
    <text evidence="2">The sequence shown here is derived from an EMBL/GenBank/DDBJ whole genome shotgun (WGS) entry which is preliminary data.</text>
</comment>
<keyword evidence="1" id="KW-0472">Membrane</keyword>
<evidence type="ECO:0000313" key="2">
    <source>
        <dbReference type="EMBL" id="OGY16276.1"/>
    </source>
</evidence>
<organism evidence="2 3">
    <name type="scientific">Candidatus Chisholmbacteria bacterium RIFCSPHIGHO2_01_FULL_49_18</name>
    <dbReference type="NCBI Taxonomy" id="1797590"/>
    <lineage>
        <taxon>Bacteria</taxon>
        <taxon>Candidatus Chisholmiibacteriota</taxon>
    </lineage>
</organism>
<reference evidence="2 3" key="1">
    <citation type="journal article" date="2016" name="Nat. Commun.">
        <title>Thousands of microbial genomes shed light on interconnected biogeochemical processes in an aquifer system.</title>
        <authorList>
            <person name="Anantharaman K."/>
            <person name="Brown C.T."/>
            <person name="Hug L.A."/>
            <person name="Sharon I."/>
            <person name="Castelle C.J."/>
            <person name="Probst A.J."/>
            <person name="Thomas B.C."/>
            <person name="Singh A."/>
            <person name="Wilkins M.J."/>
            <person name="Karaoz U."/>
            <person name="Brodie E.L."/>
            <person name="Williams K.H."/>
            <person name="Hubbard S.S."/>
            <person name="Banfield J.F."/>
        </authorList>
    </citation>
    <scope>NUCLEOTIDE SEQUENCE [LARGE SCALE GENOMIC DNA]</scope>
</reference>
<gene>
    <name evidence="2" type="ORF">A2785_01645</name>
</gene>
<dbReference type="Proteomes" id="UP000179069">
    <property type="component" value="Unassembled WGS sequence"/>
</dbReference>
<proteinExistence type="predicted"/>
<keyword evidence="1" id="KW-1133">Transmembrane helix</keyword>
<sequence>MLIQYSWLLRVGSALVAFLFVYLSYRLKSVTIRKRVEVGLWTILALSFMLAIAEATMDIAYRPQTPLIGQVCRALAYPVTLVAAGYLYVRKSNHKFGRPAIAVGLIWAIASLLLML</sequence>
<feature type="transmembrane region" description="Helical" evidence="1">
    <location>
        <begin position="6"/>
        <end position="26"/>
    </location>
</feature>
<feature type="transmembrane region" description="Helical" evidence="1">
    <location>
        <begin position="38"/>
        <end position="61"/>
    </location>
</feature>
<feature type="transmembrane region" description="Helical" evidence="1">
    <location>
        <begin position="67"/>
        <end position="89"/>
    </location>
</feature>
<evidence type="ECO:0000313" key="3">
    <source>
        <dbReference type="Proteomes" id="UP000179069"/>
    </source>
</evidence>
<evidence type="ECO:0000256" key="1">
    <source>
        <dbReference type="SAM" id="Phobius"/>
    </source>
</evidence>
<dbReference type="AlphaFoldDB" id="A0A1G1VLL3"/>
<name>A0A1G1VLL3_9BACT</name>
<keyword evidence="1" id="KW-0812">Transmembrane</keyword>
<accession>A0A1G1VLL3</accession>
<feature type="transmembrane region" description="Helical" evidence="1">
    <location>
        <begin position="96"/>
        <end position="115"/>
    </location>
</feature>
<dbReference type="EMBL" id="MHCI01000018">
    <property type="protein sequence ID" value="OGY16276.1"/>
    <property type="molecule type" value="Genomic_DNA"/>
</dbReference>
<protein>
    <submittedName>
        <fullName evidence="2">Uncharacterized protein</fullName>
    </submittedName>
</protein>